<reference evidence="8 9" key="1">
    <citation type="journal article" date="2012" name="Science">
        <title>Ecological populations of bacteria act as socially cohesive units of antibiotic production and resistance.</title>
        <authorList>
            <person name="Cordero O.X."/>
            <person name="Wildschutte H."/>
            <person name="Kirkup B."/>
            <person name="Proehl S."/>
            <person name="Ngo L."/>
            <person name="Hussain F."/>
            <person name="Le Roux F."/>
            <person name="Mincer T."/>
            <person name="Polz M.F."/>
        </authorList>
    </citation>
    <scope>NUCLEOTIDE SEQUENCE [LARGE SCALE GENOMIC DNA]</scope>
    <source>
        <strain evidence="8 9">1F-267</strain>
    </source>
</reference>
<comment type="subunit">
    <text evidence="6">Component of the lipopolysaccharide transport and assembly complex. Interacts with LptD.</text>
</comment>
<keyword evidence="5 6" id="KW-0449">Lipoprotein</keyword>
<feature type="coiled-coil region" evidence="7">
    <location>
        <begin position="166"/>
        <end position="208"/>
    </location>
</feature>
<keyword evidence="7" id="KW-0175">Coiled coil</keyword>
<sequence length="223" mass="25113">MRLNSLSSLKVTIVVLTVSLLSACGFHLRGDYSVPEELNKISVTSYDQYSTFTRMMKSQLRMNDVEIVPPAENTPNLHIISEGVGERTLSLYQGSQKTGPRAAEKELTFKARYRVTIPDLGSKTFSTSVTRSYLDNPLTALAKSVERDMIEDEMRKLATSQILRQMARLKANIAADSMNLEKLEQVQVKELEKQYNIKNIEIEDVEITPTSEEESTLSESAEQ</sequence>
<keyword evidence="9" id="KW-1185">Reference proteome</keyword>
<dbReference type="PANTHER" id="PTHR38098">
    <property type="entry name" value="LPS-ASSEMBLY LIPOPROTEIN LPTE"/>
    <property type="match status" value="1"/>
</dbReference>
<dbReference type="RefSeq" id="WP_017096209.1">
    <property type="nucleotide sequence ID" value="NZ_AJZO02000233.1"/>
</dbReference>
<keyword evidence="4 6" id="KW-0998">Cell outer membrane</keyword>
<accession>A0ABX3B4G7</accession>
<evidence type="ECO:0000313" key="8">
    <source>
        <dbReference type="EMBL" id="OEF45818.1"/>
    </source>
</evidence>
<dbReference type="Gene3D" id="3.30.160.150">
    <property type="entry name" value="Lipoprotein like domain"/>
    <property type="match status" value="1"/>
</dbReference>
<gene>
    <name evidence="6" type="primary">lptE</name>
    <name evidence="8" type="ORF">A163_09115</name>
</gene>
<keyword evidence="3 6" id="KW-0564">Palmitate</keyword>
<evidence type="ECO:0000256" key="5">
    <source>
        <dbReference type="ARBA" id="ARBA00023288"/>
    </source>
</evidence>
<protein>
    <recommendedName>
        <fullName evidence="6">LPS-assembly lipoprotein LptE</fullName>
    </recommendedName>
</protein>
<evidence type="ECO:0000256" key="1">
    <source>
        <dbReference type="ARBA" id="ARBA00022729"/>
    </source>
</evidence>
<evidence type="ECO:0000256" key="7">
    <source>
        <dbReference type="SAM" id="Coils"/>
    </source>
</evidence>
<dbReference type="Proteomes" id="UP000094638">
    <property type="component" value="Unassembled WGS sequence"/>
</dbReference>
<evidence type="ECO:0000256" key="2">
    <source>
        <dbReference type="ARBA" id="ARBA00023136"/>
    </source>
</evidence>
<proteinExistence type="inferred from homology"/>
<comment type="similarity">
    <text evidence="6">Belongs to the LptE lipoprotein family.</text>
</comment>
<comment type="caution">
    <text evidence="8">The sequence shown here is derived from an EMBL/GenBank/DDBJ whole genome shotgun (WGS) entry which is preliminary data.</text>
</comment>
<dbReference type="PROSITE" id="PS51257">
    <property type="entry name" value="PROKAR_LIPOPROTEIN"/>
    <property type="match status" value="1"/>
</dbReference>
<dbReference type="PANTHER" id="PTHR38098:SF1">
    <property type="entry name" value="LPS-ASSEMBLY LIPOPROTEIN LPTE"/>
    <property type="match status" value="1"/>
</dbReference>
<dbReference type="InterPro" id="IPR007485">
    <property type="entry name" value="LPS_assembly_LptE"/>
</dbReference>
<evidence type="ECO:0000313" key="9">
    <source>
        <dbReference type="Proteomes" id="UP000094638"/>
    </source>
</evidence>
<dbReference type="HAMAP" id="MF_01186">
    <property type="entry name" value="LPS_assembly_LptE"/>
    <property type="match status" value="1"/>
</dbReference>
<evidence type="ECO:0000256" key="4">
    <source>
        <dbReference type="ARBA" id="ARBA00023237"/>
    </source>
</evidence>
<comment type="function">
    <text evidence="6">Together with LptD, is involved in the assembly of lipopolysaccharide (LPS) at the surface of the outer membrane. Required for the proper assembly of LptD. Binds LPS and may serve as the LPS recognition site at the outer membrane.</text>
</comment>
<comment type="subcellular location">
    <subcellularLocation>
        <location evidence="6">Cell outer membrane</location>
        <topology evidence="6">Lipid-anchor</topology>
    </subcellularLocation>
</comment>
<evidence type="ECO:0000256" key="3">
    <source>
        <dbReference type="ARBA" id="ARBA00023139"/>
    </source>
</evidence>
<name>A0ABX3B4G7_9VIBR</name>
<dbReference type="Pfam" id="PF04390">
    <property type="entry name" value="LptE"/>
    <property type="match status" value="1"/>
</dbReference>
<keyword evidence="2 6" id="KW-0472">Membrane</keyword>
<keyword evidence="1 6" id="KW-0732">Signal</keyword>
<dbReference type="EMBL" id="AJZO02000233">
    <property type="protein sequence ID" value="OEF45818.1"/>
    <property type="molecule type" value="Genomic_DNA"/>
</dbReference>
<organism evidence="8 9">
    <name type="scientific">Vibrio tasmaniensis 1F-267</name>
    <dbReference type="NCBI Taxonomy" id="1191324"/>
    <lineage>
        <taxon>Bacteria</taxon>
        <taxon>Pseudomonadati</taxon>
        <taxon>Pseudomonadota</taxon>
        <taxon>Gammaproteobacteria</taxon>
        <taxon>Vibrionales</taxon>
        <taxon>Vibrionaceae</taxon>
        <taxon>Vibrio</taxon>
    </lineage>
</organism>
<evidence type="ECO:0000256" key="6">
    <source>
        <dbReference type="HAMAP-Rule" id="MF_01186"/>
    </source>
</evidence>